<dbReference type="AlphaFoldDB" id="A0A176RYW2"/>
<evidence type="ECO:0000313" key="2">
    <source>
        <dbReference type="Proteomes" id="UP000076962"/>
    </source>
</evidence>
<dbReference type="Proteomes" id="UP000076962">
    <property type="component" value="Unassembled WGS sequence"/>
</dbReference>
<accession>A0A176RYW2</accession>
<comment type="caution">
    <text evidence="1">The sequence shown here is derived from an EMBL/GenBank/DDBJ whole genome shotgun (WGS) entry which is preliminary data.</text>
</comment>
<evidence type="ECO:0000313" key="1">
    <source>
        <dbReference type="EMBL" id="OAD20887.1"/>
    </source>
</evidence>
<sequence length="57" mass="6420">MPHSLFSHCQTKSFRVKARHYDPLYHLESRAAHPSAYTSLESCTRAVFVVSNGVTTP</sequence>
<reference evidence="1 2" key="1">
    <citation type="submission" date="2016-05" db="EMBL/GenBank/DDBJ databases">
        <title>Single-cell genome of chain-forming Candidatus Thiomargarita nelsonii and comparison to other large sulfur-oxidizing bacteria.</title>
        <authorList>
            <person name="Winkel M."/>
            <person name="Salman V."/>
            <person name="Woyke T."/>
            <person name="Schulz-Vogt H."/>
            <person name="Richter M."/>
            <person name="Flood B."/>
            <person name="Bailey J."/>
            <person name="Amann R."/>
            <person name="Mussmann M."/>
        </authorList>
    </citation>
    <scope>NUCLEOTIDE SEQUENCE [LARGE SCALE GENOMIC DNA]</scope>
    <source>
        <strain evidence="1 2">THI036</strain>
    </source>
</reference>
<organism evidence="1 2">
    <name type="scientific">Candidatus Thiomargarita nelsonii</name>
    <dbReference type="NCBI Taxonomy" id="1003181"/>
    <lineage>
        <taxon>Bacteria</taxon>
        <taxon>Pseudomonadati</taxon>
        <taxon>Pseudomonadota</taxon>
        <taxon>Gammaproteobacteria</taxon>
        <taxon>Thiotrichales</taxon>
        <taxon>Thiotrichaceae</taxon>
        <taxon>Thiomargarita</taxon>
    </lineage>
</organism>
<keyword evidence="2" id="KW-1185">Reference proteome</keyword>
<dbReference type="EMBL" id="LUTY01002031">
    <property type="protein sequence ID" value="OAD20887.1"/>
    <property type="molecule type" value="Genomic_DNA"/>
</dbReference>
<protein>
    <submittedName>
        <fullName evidence="1">Uncharacterized protein</fullName>
    </submittedName>
</protein>
<name>A0A176RYW2_9GAMM</name>
<gene>
    <name evidence="1" type="ORF">THIOM_003377</name>
</gene>
<proteinExistence type="predicted"/>